<dbReference type="OrthoDB" id="10249382at2759"/>
<dbReference type="AlphaFoldDB" id="A0A8J6E149"/>
<dbReference type="Proteomes" id="UP000717585">
    <property type="component" value="Unassembled WGS sequence"/>
</dbReference>
<sequence length="447" mass="48818">MAGEVVSLHVGQAGVQIGWEYWRRLTMEHGIEPNGTVKPIPDDAFVAERKDTFFSEDDHGLFMPRALFIDLEPSTINQVDSAAPLLYNPDNLLRGIDGDMSGAGNNWAEGYYRGEKYEDLFLDMIRKEVSFADSVSTIQMTHSIAGGTGSGLGSFLLEKLRDEYRKVPVVSWSVFPHKSDVIVQPYNCVLALQHLIDYADATVVLGNEAISRMSSEAAAEGMPRTFNNGVIAEAMSLTTTPPRFPSWGPGGDMAQTFSLLTPEPMLHFLVPSITPLPTGYRAGTRITSMTNALSALMQPDSRLVDLQSAGRLISSVAHIQGNVKQTDVAPALAALKSDRHFPRPVDWCMSTVIPQHVATSPFVTPRARTVGCMLTNSTGVRHAFSGIVSGFDTMFDRKGFLHHFGGDEKKWSLEEAGEALSCAAMSVKDLCAEYEKAEGSDYLDIGY</sequence>
<dbReference type="PRINTS" id="PR01164">
    <property type="entry name" value="GAMMATUBULIN"/>
</dbReference>
<organism evidence="10 11">
    <name type="scientific">Carpediemonas membranifera</name>
    <dbReference type="NCBI Taxonomy" id="201153"/>
    <lineage>
        <taxon>Eukaryota</taxon>
        <taxon>Metamonada</taxon>
        <taxon>Carpediemonas-like organisms</taxon>
        <taxon>Carpediemonas</taxon>
    </lineage>
</organism>
<reference evidence="10" key="1">
    <citation type="submission" date="2021-05" db="EMBL/GenBank/DDBJ databases">
        <title>A free-living protist that lacks canonical eukaryotic 1 DNA replication and segregation systems.</title>
        <authorList>
            <person name="Salas-Leiva D.E."/>
            <person name="Tromer E.C."/>
            <person name="Curtis B.A."/>
            <person name="Jerlstrom-Hultqvist J."/>
            <person name="Kolisko M."/>
            <person name="Yi Z."/>
            <person name="Salas-Leiva J.S."/>
            <person name="Gallot-Lavallee L."/>
            <person name="Kops G.J.P.L."/>
            <person name="Archibald J.M."/>
            <person name="Simpson A.G.B."/>
            <person name="Roger A.J."/>
        </authorList>
    </citation>
    <scope>NUCLEOTIDE SEQUENCE</scope>
    <source>
        <strain evidence="10">BICM</strain>
    </source>
</reference>
<evidence type="ECO:0000256" key="6">
    <source>
        <dbReference type="ARBA" id="ARBA00023134"/>
    </source>
</evidence>
<evidence type="ECO:0000259" key="9">
    <source>
        <dbReference type="SMART" id="SM00864"/>
    </source>
</evidence>
<name>A0A8J6E149_9EUKA</name>
<comment type="similarity">
    <text evidence="2 8">Belongs to the tubulin family.</text>
</comment>
<dbReference type="SUPFAM" id="SSF52490">
    <property type="entry name" value="Tubulin nucleotide-binding domain-like"/>
    <property type="match status" value="1"/>
</dbReference>
<dbReference type="EMBL" id="JAHDYR010000066">
    <property type="protein sequence ID" value="KAG9390172.1"/>
    <property type="molecule type" value="Genomic_DNA"/>
</dbReference>
<dbReference type="Pfam" id="PF00091">
    <property type="entry name" value="Tubulin"/>
    <property type="match status" value="1"/>
</dbReference>
<dbReference type="InterPro" id="IPR036525">
    <property type="entry name" value="Tubulin/FtsZ_GTPase_sf"/>
</dbReference>
<dbReference type="Pfam" id="PF03953">
    <property type="entry name" value="Tubulin_C"/>
    <property type="match status" value="1"/>
</dbReference>
<comment type="subcellular location">
    <subcellularLocation>
        <location evidence="1">Cytoplasm</location>
        <location evidence="1">Cytoskeleton</location>
        <location evidence="1">Microtubule organizing center</location>
    </subcellularLocation>
</comment>
<protein>
    <recommendedName>
        <fullName evidence="8">Tubulin gamma chain</fullName>
    </recommendedName>
</protein>
<dbReference type="InterPro" id="IPR023123">
    <property type="entry name" value="Tubulin_C"/>
</dbReference>
<evidence type="ECO:0000313" key="11">
    <source>
        <dbReference type="Proteomes" id="UP000717585"/>
    </source>
</evidence>
<dbReference type="InterPro" id="IPR008280">
    <property type="entry name" value="Tub_FtsZ_C"/>
</dbReference>
<dbReference type="InterPro" id="IPR000217">
    <property type="entry name" value="Tubulin"/>
</dbReference>
<dbReference type="GO" id="GO:0005525">
    <property type="term" value="F:GTP binding"/>
    <property type="evidence" value="ECO:0007669"/>
    <property type="project" value="UniProtKB-UniRule"/>
</dbReference>
<keyword evidence="4 8" id="KW-0493">Microtubule</keyword>
<evidence type="ECO:0000256" key="5">
    <source>
        <dbReference type="ARBA" id="ARBA00022741"/>
    </source>
</evidence>
<evidence type="ECO:0000256" key="8">
    <source>
        <dbReference type="RuleBase" id="RU000352"/>
    </source>
</evidence>
<evidence type="ECO:0000313" key="10">
    <source>
        <dbReference type="EMBL" id="KAG9390172.1"/>
    </source>
</evidence>
<dbReference type="InterPro" id="IPR017975">
    <property type="entry name" value="Tubulin_CS"/>
</dbReference>
<keyword evidence="5 8" id="KW-0547">Nucleotide-binding</keyword>
<keyword evidence="3" id="KW-0963">Cytoplasm</keyword>
<keyword evidence="6 8" id="KW-0342">GTP-binding</keyword>
<comment type="function">
    <text evidence="8">Tubulin is the major constituent of microtubules, protein filaments consisting of alpha- and beta-tubulin heterodimers. Gamma-tubulin is a key component of the gamma-tubulin ring complex (gTuRC) which mediates microtubule nucleation. The gTuRC regulates the minus-end nucleation of alpha-beta tubulin heterodimers that grow into microtubule protafilaments, a critical step in centrosome duplication and spindle formation.</text>
</comment>
<dbReference type="SMART" id="SM00864">
    <property type="entry name" value="Tubulin"/>
    <property type="match status" value="1"/>
</dbReference>
<dbReference type="InterPro" id="IPR002454">
    <property type="entry name" value="Gamma_tubulin"/>
</dbReference>
<dbReference type="Gene3D" id="3.40.50.1440">
    <property type="entry name" value="Tubulin/FtsZ, GTPase domain"/>
    <property type="match status" value="1"/>
</dbReference>
<accession>A0A8J6E149</accession>
<gene>
    <name evidence="10" type="ORF">J8273_8212</name>
</gene>
<dbReference type="InterPro" id="IPR018316">
    <property type="entry name" value="Tubulin/FtsZ_2-layer-sand-dom"/>
</dbReference>
<feature type="domain" description="Tubulin/FtsZ GTPase" evidence="9">
    <location>
        <begin position="50"/>
        <end position="246"/>
    </location>
</feature>
<dbReference type="Gene3D" id="1.10.287.600">
    <property type="entry name" value="Helix hairpin bin"/>
    <property type="match status" value="1"/>
</dbReference>
<dbReference type="PANTHER" id="PTHR11588">
    <property type="entry name" value="TUBULIN"/>
    <property type="match status" value="1"/>
</dbReference>
<dbReference type="SUPFAM" id="SSF55307">
    <property type="entry name" value="Tubulin C-terminal domain-like"/>
    <property type="match status" value="1"/>
</dbReference>
<evidence type="ECO:0000256" key="2">
    <source>
        <dbReference type="ARBA" id="ARBA00009636"/>
    </source>
</evidence>
<comment type="caution">
    <text evidence="10">The sequence shown here is derived from an EMBL/GenBank/DDBJ whole genome shotgun (WGS) entry which is preliminary data.</text>
</comment>
<dbReference type="GO" id="GO:0000930">
    <property type="term" value="C:gamma-tubulin complex"/>
    <property type="evidence" value="ECO:0007669"/>
    <property type="project" value="InterPro"/>
</dbReference>
<dbReference type="InterPro" id="IPR003008">
    <property type="entry name" value="Tubulin_FtsZ_GTPase"/>
</dbReference>
<dbReference type="GO" id="GO:0005874">
    <property type="term" value="C:microtubule"/>
    <property type="evidence" value="ECO:0007669"/>
    <property type="project" value="UniProtKB-KW"/>
</dbReference>
<evidence type="ECO:0000256" key="7">
    <source>
        <dbReference type="ARBA" id="ARBA00023212"/>
    </source>
</evidence>
<evidence type="ECO:0000256" key="1">
    <source>
        <dbReference type="ARBA" id="ARBA00004267"/>
    </source>
</evidence>
<evidence type="ECO:0000256" key="4">
    <source>
        <dbReference type="ARBA" id="ARBA00022701"/>
    </source>
</evidence>
<dbReference type="PROSITE" id="PS00227">
    <property type="entry name" value="TUBULIN"/>
    <property type="match status" value="1"/>
</dbReference>
<evidence type="ECO:0000256" key="3">
    <source>
        <dbReference type="ARBA" id="ARBA00022490"/>
    </source>
</evidence>
<dbReference type="PRINTS" id="PR01161">
    <property type="entry name" value="TUBULIN"/>
</dbReference>
<proteinExistence type="inferred from homology"/>
<keyword evidence="11" id="KW-1185">Reference proteome</keyword>
<keyword evidence="7" id="KW-0206">Cytoskeleton</keyword>
<dbReference type="GO" id="GO:0007020">
    <property type="term" value="P:microtubule nucleation"/>
    <property type="evidence" value="ECO:0007669"/>
    <property type="project" value="InterPro"/>
</dbReference>
<dbReference type="GO" id="GO:0031122">
    <property type="term" value="P:cytoplasmic microtubule organization"/>
    <property type="evidence" value="ECO:0007669"/>
    <property type="project" value="InterPro"/>
</dbReference>